<dbReference type="PANTHER" id="PTHR16435:SF3">
    <property type="entry name" value="SPERMATOGENESIS-ASSOCIATED PROTEIN 6"/>
    <property type="match status" value="1"/>
</dbReference>
<sequence length="394" mass="45146">KPRVTCPGVFLPEKDDVYLSVCIMGKFHKTKFLPSIFPLNFNGKMKFEKVSRLILDTTKFELIQLTPPAGETLAVHEENTRDFLYPGPRLTPTYTGSDRELLMKRSINFPGIAPRLEFSTTSIIKECPLNQIEIEDEQDITLESQVSPLRKSTTEMSKRKPFLAGGCTSKYNKEIKYKQPTAASQLRSPSPYTRRRMAELSEDAKQRLGHLNLGPFEFKTEIDNKPPFVVRHVCISLHQNHIGELILTLTHYGCFDDSDEYIMSQTAGRLVPSSRSRMVHSAPSSIQKQSSLLNTSSLRERFYSDRSTPTKWEEIHQRVKKILETHSARKRLSFVSSAIIWVPILQRETSVHLGNGDYWSNRAAMYKGKPHRAVFEDSLEKIYRNLYRKAASTT</sequence>
<dbReference type="GO" id="GO:0007283">
    <property type="term" value="P:spermatogenesis"/>
    <property type="evidence" value="ECO:0007669"/>
    <property type="project" value="InterPro"/>
</dbReference>
<dbReference type="OMA" id="HGREFDD"/>
<dbReference type="InterPro" id="IPR032732">
    <property type="entry name" value="SPATA6_N"/>
</dbReference>
<dbReference type="AlphaFoldDB" id="A0A4W3JV27"/>
<proteinExistence type="inferred from homology"/>
<reference evidence="5" key="2">
    <citation type="journal article" date="2007" name="PLoS Biol.">
        <title>Survey sequencing and comparative analysis of the elephant shark (Callorhinchus milii) genome.</title>
        <authorList>
            <person name="Venkatesh B."/>
            <person name="Kirkness E.F."/>
            <person name="Loh Y.H."/>
            <person name="Halpern A.L."/>
            <person name="Lee A.P."/>
            <person name="Johnson J."/>
            <person name="Dandona N."/>
            <person name="Viswanathan L.D."/>
            <person name="Tay A."/>
            <person name="Venter J.C."/>
            <person name="Strausberg R.L."/>
            <person name="Brenner S."/>
        </authorList>
    </citation>
    <scope>NUCLEOTIDE SEQUENCE [LARGE SCALE GENOMIC DNA]</scope>
</reference>
<dbReference type="InParanoid" id="A0A4W3JV27"/>
<reference evidence="4" key="4">
    <citation type="submission" date="2025-08" db="UniProtKB">
        <authorList>
            <consortium name="Ensembl"/>
        </authorList>
    </citation>
    <scope>IDENTIFICATION</scope>
</reference>
<dbReference type="PANTHER" id="PTHR16435">
    <property type="entry name" value="SPERMATOGENESIS-ASSOCIATED PROTEIN 6 SPATA6"/>
    <property type="match status" value="1"/>
</dbReference>
<name>A0A4W3JV27_CALMI</name>
<dbReference type="STRING" id="7868.ENSCMIP00000046672"/>
<evidence type="ECO:0000259" key="3">
    <source>
        <dbReference type="Pfam" id="PF14909"/>
    </source>
</evidence>
<evidence type="ECO:0000256" key="1">
    <source>
        <dbReference type="ARBA" id="ARBA00006215"/>
    </source>
</evidence>
<dbReference type="GO" id="GO:0032027">
    <property type="term" value="F:myosin light chain binding"/>
    <property type="evidence" value="ECO:0007669"/>
    <property type="project" value="InterPro"/>
</dbReference>
<accession>A0A4W3JV27</accession>
<reference evidence="5" key="1">
    <citation type="journal article" date="2006" name="Science">
        <title>Ancient noncoding elements conserved in the human genome.</title>
        <authorList>
            <person name="Venkatesh B."/>
            <person name="Kirkness E.F."/>
            <person name="Loh Y.H."/>
            <person name="Halpern A.L."/>
            <person name="Lee A.P."/>
            <person name="Johnson J."/>
            <person name="Dandona N."/>
            <person name="Viswanathan L.D."/>
            <person name="Tay A."/>
            <person name="Venter J.C."/>
            <person name="Strausberg R.L."/>
            <person name="Brenner S."/>
        </authorList>
    </citation>
    <scope>NUCLEOTIDE SEQUENCE [LARGE SCALE GENOMIC DNA]</scope>
</reference>
<keyword evidence="5" id="KW-1185">Reference proteome</keyword>
<keyword evidence="2" id="KW-0597">Phosphoprotein</keyword>
<dbReference type="GeneTree" id="ENSGT00530000063821"/>
<evidence type="ECO:0000313" key="5">
    <source>
        <dbReference type="Proteomes" id="UP000314986"/>
    </source>
</evidence>
<feature type="domain" description="Spermatogenesis-associated protein 6 N-terminal" evidence="3">
    <location>
        <begin position="3"/>
        <end position="124"/>
    </location>
</feature>
<dbReference type="GO" id="GO:0120212">
    <property type="term" value="C:sperm head-tail coupling apparatus"/>
    <property type="evidence" value="ECO:0007669"/>
    <property type="project" value="InterPro"/>
</dbReference>
<organism evidence="4 5">
    <name type="scientific">Callorhinchus milii</name>
    <name type="common">Ghost shark</name>
    <dbReference type="NCBI Taxonomy" id="7868"/>
    <lineage>
        <taxon>Eukaryota</taxon>
        <taxon>Metazoa</taxon>
        <taxon>Chordata</taxon>
        <taxon>Craniata</taxon>
        <taxon>Vertebrata</taxon>
        <taxon>Chondrichthyes</taxon>
        <taxon>Holocephali</taxon>
        <taxon>Chimaeriformes</taxon>
        <taxon>Callorhinchidae</taxon>
        <taxon>Callorhinchus</taxon>
    </lineage>
</organism>
<dbReference type="Ensembl" id="ENSCMIT00000047334.1">
    <property type="protein sequence ID" value="ENSCMIP00000046672.1"/>
    <property type="gene ID" value="ENSCMIG00000019181.1"/>
</dbReference>
<reference evidence="4" key="5">
    <citation type="submission" date="2025-09" db="UniProtKB">
        <authorList>
            <consortium name="Ensembl"/>
        </authorList>
    </citation>
    <scope>IDENTIFICATION</scope>
</reference>
<comment type="similarity">
    <text evidence="1">Belongs to the SPATA6 family.</text>
</comment>
<dbReference type="Proteomes" id="UP000314986">
    <property type="component" value="Unassembled WGS sequence"/>
</dbReference>
<reference evidence="5" key="3">
    <citation type="journal article" date="2014" name="Nature">
        <title>Elephant shark genome provides unique insights into gnathostome evolution.</title>
        <authorList>
            <consortium name="International Elephant Shark Genome Sequencing Consortium"/>
            <person name="Venkatesh B."/>
            <person name="Lee A.P."/>
            <person name="Ravi V."/>
            <person name="Maurya A.K."/>
            <person name="Lian M.M."/>
            <person name="Swann J.B."/>
            <person name="Ohta Y."/>
            <person name="Flajnik M.F."/>
            <person name="Sutoh Y."/>
            <person name="Kasahara M."/>
            <person name="Hoon S."/>
            <person name="Gangu V."/>
            <person name="Roy S.W."/>
            <person name="Irimia M."/>
            <person name="Korzh V."/>
            <person name="Kondrychyn I."/>
            <person name="Lim Z.W."/>
            <person name="Tay B.H."/>
            <person name="Tohari S."/>
            <person name="Kong K.W."/>
            <person name="Ho S."/>
            <person name="Lorente-Galdos B."/>
            <person name="Quilez J."/>
            <person name="Marques-Bonet T."/>
            <person name="Raney B.J."/>
            <person name="Ingham P.W."/>
            <person name="Tay A."/>
            <person name="Hillier L.W."/>
            <person name="Minx P."/>
            <person name="Boehm T."/>
            <person name="Wilson R.K."/>
            <person name="Brenner S."/>
            <person name="Warren W.C."/>
        </authorList>
    </citation>
    <scope>NUCLEOTIDE SEQUENCE [LARGE SCALE GENOMIC DNA]</scope>
</reference>
<dbReference type="InterPro" id="IPR042769">
    <property type="entry name" value="SPATA6_fam"/>
</dbReference>
<dbReference type="Pfam" id="PF14909">
    <property type="entry name" value="SPATA6"/>
    <property type="match status" value="1"/>
</dbReference>
<evidence type="ECO:0000256" key="2">
    <source>
        <dbReference type="ARBA" id="ARBA00022553"/>
    </source>
</evidence>
<evidence type="ECO:0000313" key="4">
    <source>
        <dbReference type="Ensembl" id="ENSCMIP00000046672.1"/>
    </source>
</evidence>
<protein>
    <recommendedName>
        <fullName evidence="3">Spermatogenesis-associated protein 6 N-terminal domain-containing protein</fullName>
    </recommendedName>
</protein>